<feature type="region of interest" description="Disordered" evidence="1">
    <location>
        <begin position="387"/>
        <end position="411"/>
    </location>
</feature>
<evidence type="ECO:0000256" key="1">
    <source>
        <dbReference type="SAM" id="MobiDB-lite"/>
    </source>
</evidence>
<proteinExistence type="predicted"/>
<dbReference type="Pfam" id="PF24925">
    <property type="entry name" value="DUF7746"/>
    <property type="match status" value="1"/>
</dbReference>
<evidence type="ECO:0000313" key="3">
    <source>
        <dbReference type="EMBL" id="PKI54858.1"/>
    </source>
</evidence>
<dbReference type="PANTHER" id="PTHR33054:SF9">
    <property type="entry name" value="CCHC-TYPE DOMAIN-CONTAINING PROTEIN"/>
    <property type="match status" value="1"/>
</dbReference>
<gene>
    <name evidence="3" type="ORF">CRG98_024741</name>
</gene>
<sequence length="411" mass="46529">MVIPDTPLSGIEPGTPLRATKILARESQGSNFNAIHNYGDLNTLVWKEPQKPYYTTISAPDLVLEEKSNIVQNRYSANAIYEWNIDGQSEYYILSVLQQMTMVSNAYKTQTRLSDPAIAHMLIAGFTGQLKGWWDNYLSPFQQNEILTSVKTDESESSDSETDYSSASKESLQADELDWSSDGKSINVLTRDQEFLIGIADQIQNPLLRKQYLEKLQQGTLEGEIKTPNYNLSEILKRHDKKRAHKTSFDAQKEIDNLRSELVCLKLEQQQHSTIIGRLEELFAEAGSSGQVLMKHDKNPEETLALTKDDQQKALTMIGDLSPNRWNMDLPWFDQVDKGSSSRNKPHKHQDLPPKKRSCIKSSLTAWRPDSRQQLILDDLWSSIKNPQKGIGVPINSIDKSGCGSPHRKPD</sequence>
<reference evidence="3 4" key="1">
    <citation type="submission" date="2017-11" db="EMBL/GenBank/DDBJ databases">
        <title>De-novo sequencing of pomegranate (Punica granatum L.) genome.</title>
        <authorList>
            <person name="Akparov Z."/>
            <person name="Amiraslanov A."/>
            <person name="Hajiyeva S."/>
            <person name="Abbasov M."/>
            <person name="Kaur K."/>
            <person name="Hamwieh A."/>
            <person name="Solovyev V."/>
            <person name="Salamov A."/>
            <person name="Braich B."/>
            <person name="Kosarev P."/>
            <person name="Mahmoud A."/>
            <person name="Hajiyev E."/>
            <person name="Babayeva S."/>
            <person name="Izzatullayeva V."/>
            <person name="Mammadov A."/>
            <person name="Mammadov A."/>
            <person name="Sharifova S."/>
            <person name="Ojaghi J."/>
            <person name="Eynullazada K."/>
            <person name="Bayramov B."/>
            <person name="Abdulazimova A."/>
            <person name="Shahmuradov I."/>
        </authorList>
    </citation>
    <scope>NUCLEOTIDE SEQUENCE [LARGE SCALE GENOMIC DNA]</scope>
    <source>
        <strain evidence="4">cv. AG2017</strain>
        <tissue evidence="3">Leaf</tissue>
    </source>
</reference>
<feature type="domain" description="DUF7746" evidence="2">
    <location>
        <begin position="75"/>
        <end position="154"/>
    </location>
</feature>
<evidence type="ECO:0000313" key="4">
    <source>
        <dbReference type="Proteomes" id="UP000233551"/>
    </source>
</evidence>
<feature type="region of interest" description="Disordered" evidence="1">
    <location>
        <begin position="337"/>
        <end position="357"/>
    </location>
</feature>
<dbReference type="Proteomes" id="UP000233551">
    <property type="component" value="Unassembled WGS sequence"/>
</dbReference>
<evidence type="ECO:0000259" key="2">
    <source>
        <dbReference type="Pfam" id="PF24925"/>
    </source>
</evidence>
<dbReference type="EMBL" id="PGOL01001762">
    <property type="protein sequence ID" value="PKI54858.1"/>
    <property type="molecule type" value="Genomic_DNA"/>
</dbReference>
<accession>A0A2I0JF51</accession>
<name>A0A2I0JF51_PUNGR</name>
<dbReference type="InterPro" id="IPR056648">
    <property type="entry name" value="DUF7746"/>
</dbReference>
<protein>
    <recommendedName>
        <fullName evidence="2">DUF7746 domain-containing protein</fullName>
    </recommendedName>
</protein>
<organism evidence="3 4">
    <name type="scientific">Punica granatum</name>
    <name type="common">Pomegranate</name>
    <dbReference type="NCBI Taxonomy" id="22663"/>
    <lineage>
        <taxon>Eukaryota</taxon>
        <taxon>Viridiplantae</taxon>
        <taxon>Streptophyta</taxon>
        <taxon>Embryophyta</taxon>
        <taxon>Tracheophyta</taxon>
        <taxon>Spermatophyta</taxon>
        <taxon>Magnoliopsida</taxon>
        <taxon>eudicotyledons</taxon>
        <taxon>Gunneridae</taxon>
        <taxon>Pentapetalae</taxon>
        <taxon>rosids</taxon>
        <taxon>malvids</taxon>
        <taxon>Myrtales</taxon>
        <taxon>Lythraceae</taxon>
        <taxon>Punica</taxon>
    </lineage>
</organism>
<keyword evidence="4" id="KW-1185">Reference proteome</keyword>
<dbReference type="AlphaFoldDB" id="A0A2I0JF51"/>
<feature type="region of interest" description="Disordered" evidence="1">
    <location>
        <begin position="149"/>
        <end position="176"/>
    </location>
</feature>
<comment type="caution">
    <text evidence="3">The sequence shown here is derived from an EMBL/GenBank/DDBJ whole genome shotgun (WGS) entry which is preliminary data.</text>
</comment>
<dbReference type="PANTHER" id="PTHR33054">
    <property type="entry name" value="CCHC-TYPE DOMAIN-CONTAINING PROTEIN"/>
    <property type="match status" value="1"/>
</dbReference>